<dbReference type="Gene3D" id="2.20.20.130">
    <property type="match status" value="1"/>
</dbReference>
<proteinExistence type="inferred from homology"/>
<dbReference type="SUPFAM" id="SSF48452">
    <property type="entry name" value="TPR-like"/>
    <property type="match status" value="1"/>
</dbReference>
<gene>
    <name evidence="8" type="ORF">JoomaDRAFT_1957</name>
</gene>
<dbReference type="AlphaFoldDB" id="I3C5R2"/>
<dbReference type="Pfam" id="PF14322">
    <property type="entry name" value="SusD-like_3"/>
    <property type="match status" value="1"/>
</dbReference>
<evidence type="ECO:0000256" key="3">
    <source>
        <dbReference type="ARBA" id="ARBA00022729"/>
    </source>
</evidence>
<feature type="domain" description="SusD-like N-terminal" evidence="7">
    <location>
        <begin position="31"/>
        <end position="226"/>
    </location>
</feature>
<dbReference type="Pfam" id="PF07980">
    <property type="entry name" value="SusD_RagB"/>
    <property type="match status" value="1"/>
</dbReference>
<keyword evidence="9" id="KW-1185">Reference proteome</keyword>
<evidence type="ECO:0000256" key="2">
    <source>
        <dbReference type="ARBA" id="ARBA00006275"/>
    </source>
</evidence>
<dbReference type="RefSeq" id="WP_008612279.1">
    <property type="nucleotide sequence ID" value="NZ_JH651379.1"/>
</dbReference>
<dbReference type="Proteomes" id="UP000004690">
    <property type="component" value="Unassembled WGS sequence"/>
</dbReference>
<evidence type="ECO:0000259" key="6">
    <source>
        <dbReference type="Pfam" id="PF07980"/>
    </source>
</evidence>
<comment type="similarity">
    <text evidence="2">Belongs to the SusD family.</text>
</comment>
<dbReference type="OrthoDB" id="5694214at2"/>
<accession>I3C5R2</accession>
<dbReference type="CDD" id="cd08977">
    <property type="entry name" value="SusD"/>
    <property type="match status" value="1"/>
</dbReference>
<evidence type="ECO:0000256" key="1">
    <source>
        <dbReference type="ARBA" id="ARBA00004442"/>
    </source>
</evidence>
<evidence type="ECO:0000313" key="9">
    <source>
        <dbReference type="Proteomes" id="UP000004690"/>
    </source>
</evidence>
<comment type="subcellular location">
    <subcellularLocation>
        <location evidence="1">Cell outer membrane</location>
    </subcellularLocation>
</comment>
<dbReference type="Gene3D" id="1.25.40.900">
    <property type="match status" value="1"/>
</dbReference>
<protein>
    <submittedName>
        <fullName evidence="8">RagB/SusD family protein</fullName>
    </submittedName>
</protein>
<dbReference type="InterPro" id="IPR011990">
    <property type="entry name" value="TPR-like_helical_dom_sf"/>
</dbReference>
<dbReference type="eggNOG" id="COG2913">
    <property type="taxonomic scope" value="Bacteria"/>
</dbReference>
<keyword evidence="5" id="KW-0998">Cell outer membrane</keyword>
<dbReference type="InterPro" id="IPR033985">
    <property type="entry name" value="SusD-like_N"/>
</dbReference>
<evidence type="ECO:0000256" key="5">
    <source>
        <dbReference type="ARBA" id="ARBA00023237"/>
    </source>
</evidence>
<dbReference type="EMBL" id="JH651379">
    <property type="protein sequence ID" value="EIJ38955.1"/>
    <property type="molecule type" value="Genomic_DNA"/>
</dbReference>
<evidence type="ECO:0000259" key="7">
    <source>
        <dbReference type="Pfam" id="PF14322"/>
    </source>
</evidence>
<dbReference type="GO" id="GO:0009279">
    <property type="term" value="C:cell outer membrane"/>
    <property type="evidence" value="ECO:0007669"/>
    <property type="project" value="UniProtKB-SubCell"/>
</dbReference>
<dbReference type="Gene3D" id="1.25.40.390">
    <property type="match status" value="1"/>
</dbReference>
<dbReference type="InterPro" id="IPR012944">
    <property type="entry name" value="SusD_RagB_dom"/>
</dbReference>
<keyword evidence="4" id="KW-0472">Membrane</keyword>
<evidence type="ECO:0000256" key="4">
    <source>
        <dbReference type="ARBA" id="ARBA00023136"/>
    </source>
</evidence>
<sequence length="466" mass="51642">MKRINFIYKVAFVAVSLVGLNSCTTDDLDPSTEQNKPVEGGITTVSNLEGIIKGAYSAMTSSEYYGRDYIITNEVRTDNCFANGSSGRFTTEAQMAYNENNDYIWDNAYDVIASANIVINQDVSVLEGDLDYAKHLQGQAYTLRALAHFDLLKSYGQMHAGGTLGVPYVTEFKGEDLFPSRNTIEENKTAIAADFQAGFDMMSTAYNDSSKEFLNKYAAKALQSRFNVYFGMWPEAKTAAEAVINSKLYSVLSASDFVGSWTQDGSSNSIFELAYSATDNQGINGLAYIYRLGPAGSYGDIQVIDEVATLFEDTDVRGLLPDDDDEPTGILGYEDNMLRNIGKYPDNRGYDNVPVIRYEEVILNYAEALLETGGDALTQLNMIPSNRGATPYTSATKENILLERRKELMFEGFRFDDFVRNGMGVEKVSPQQNLLSTVPYGDYRLAYPITNAETNANSNIVQNDQY</sequence>
<dbReference type="STRING" id="926559.JoomaDRAFT_1957"/>
<evidence type="ECO:0000313" key="8">
    <source>
        <dbReference type="EMBL" id="EIJ38955.1"/>
    </source>
</evidence>
<name>I3C5R2_9FLAO</name>
<dbReference type="HOGENOM" id="CLU_015553_3_5_10"/>
<organism evidence="8 9">
    <name type="scientific">Galbibacter orientalis DSM 19592</name>
    <dbReference type="NCBI Taxonomy" id="926559"/>
    <lineage>
        <taxon>Bacteria</taxon>
        <taxon>Pseudomonadati</taxon>
        <taxon>Bacteroidota</taxon>
        <taxon>Flavobacteriia</taxon>
        <taxon>Flavobacteriales</taxon>
        <taxon>Flavobacteriaceae</taxon>
        <taxon>Galbibacter</taxon>
    </lineage>
</organism>
<feature type="domain" description="RagB/SusD" evidence="6">
    <location>
        <begin position="349"/>
        <end position="466"/>
    </location>
</feature>
<keyword evidence="3" id="KW-0732">Signal</keyword>
<reference evidence="8 9" key="1">
    <citation type="submission" date="2012-02" db="EMBL/GenBank/DDBJ databases">
        <title>Improved High-Quality Draft genome of Joostella marina DSM 19592.</title>
        <authorList>
            <consortium name="US DOE Joint Genome Institute (JGI-PGF)"/>
            <person name="Lucas S."/>
            <person name="Copeland A."/>
            <person name="Lapidus A."/>
            <person name="Bruce D."/>
            <person name="Goodwin L."/>
            <person name="Pitluck S."/>
            <person name="Peters L."/>
            <person name="Chertkov O."/>
            <person name="Ovchinnikova G."/>
            <person name="Kyrpides N."/>
            <person name="Mavromatis K."/>
            <person name="Detter J.C."/>
            <person name="Han C."/>
            <person name="Land M."/>
            <person name="Hauser L."/>
            <person name="Markowitz V."/>
            <person name="Cheng J.-F."/>
            <person name="Hugenholtz P."/>
            <person name="Woyke T."/>
            <person name="Wu D."/>
            <person name="Tindall B."/>
            <person name="Brambilla E."/>
            <person name="Klenk H.-P."/>
            <person name="Eisen J.A."/>
        </authorList>
    </citation>
    <scope>NUCLEOTIDE SEQUENCE [LARGE SCALE GENOMIC DNA]</scope>
    <source>
        <strain evidence="8 9">DSM 19592</strain>
    </source>
</reference>